<feature type="modified residue" description="4-aspartylphosphate" evidence="14">
    <location>
        <position position="700"/>
    </location>
</feature>
<evidence type="ECO:0000256" key="14">
    <source>
        <dbReference type="PROSITE-ProRule" id="PRU00169"/>
    </source>
</evidence>
<feature type="transmembrane region" description="Helical" evidence="16">
    <location>
        <begin position="18"/>
        <end position="36"/>
    </location>
</feature>
<dbReference type="GO" id="GO:0005524">
    <property type="term" value="F:ATP binding"/>
    <property type="evidence" value="ECO:0007669"/>
    <property type="project" value="UniProtKB-KW"/>
</dbReference>
<dbReference type="Pfam" id="PF02518">
    <property type="entry name" value="HATPase_c"/>
    <property type="match status" value="1"/>
</dbReference>
<dbReference type="Gene3D" id="1.10.287.130">
    <property type="match status" value="1"/>
</dbReference>
<feature type="transmembrane region" description="Helical" evidence="16">
    <location>
        <begin position="42"/>
        <end position="62"/>
    </location>
</feature>
<dbReference type="SMART" id="SM00387">
    <property type="entry name" value="HATPase_c"/>
    <property type="match status" value="1"/>
</dbReference>
<dbReference type="PROSITE" id="PS50109">
    <property type="entry name" value="HIS_KIN"/>
    <property type="match status" value="1"/>
</dbReference>
<keyword evidence="8" id="KW-0547">Nucleotide-binding</keyword>
<dbReference type="CDD" id="cd17546">
    <property type="entry name" value="REC_hyHK_CKI1_RcsC-like"/>
    <property type="match status" value="1"/>
</dbReference>
<evidence type="ECO:0000256" key="15">
    <source>
        <dbReference type="SAM" id="Coils"/>
    </source>
</evidence>
<dbReference type="InterPro" id="IPR003661">
    <property type="entry name" value="HisK_dim/P_dom"/>
</dbReference>
<dbReference type="PANTHER" id="PTHR45339">
    <property type="entry name" value="HYBRID SIGNAL TRANSDUCTION HISTIDINE KINASE J"/>
    <property type="match status" value="1"/>
</dbReference>
<organism evidence="19 20">
    <name type="scientific">Flavobacterium weaverense</name>
    <dbReference type="NCBI Taxonomy" id="271156"/>
    <lineage>
        <taxon>Bacteria</taxon>
        <taxon>Pseudomonadati</taxon>
        <taxon>Bacteroidota</taxon>
        <taxon>Flavobacteriia</taxon>
        <taxon>Flavobacteriales</taxon>
        <taxon>Flavobacteriaceae</taxon>
        <taxon>Flavobacterium</taxon>
    </lineage>
</organism>
<evidence type="ECO:0000256" key="1">
    <source>
        <dbReference type="ARBA" id="ARBA00000085"/>
    </source>
</evidence>
<dbReference type="Pfam" id="PF00512">
    <property type="entry name" value="HisKA"/>
    <property type="match status" value="1"/>
</dbReference>
<dbReference type="InterPro" id="IPR036097">
    <property type="entry name" value="HisK_dim/P_sf"/>
</dbReference>
<keyword evidence="6" id="KW-0808">Transferase</keyword>
<dbReference type="InterPro" id="IPR003594">
    <property type="entry name" value="HATPase_dom"/>
</dbReference>
<evidence type="ECO:0000256" key="8">
    <source>
        <dbReference type="ARBA" id="ARBA00022741"/>
    </source>
</evidence>
<dbReference type="InterPro" id="IPR005467">
    <property type="entry name" value="His_kinase_dom"/>
</dbReference>
<keyword evidence="10" id="KW-0067">ATP-binding</keyword>
<evidence type="ECO:0000256" key="5">
    <source>
        <dbReference type="ARBA" id="ARBA00022553"/>
    </source>
</evidence>
<feature type="domain" description="Histidine kinase" evidence="17">
    <location>
        <begin position="275"/>
        <end position="496"/>
    </location>
</feature>
<dbReference type="FunFam" id="1.10.287.130:FF:000003">
    <property type="entry name" value="Histidine kinase"/>
    <property type="match status" value="1"/>
</dbReference>
<dbReference type="CDD" id="cd00082">
    <property type="entry name" value="HisKA"/>
    <property type="match status" value="1"/>
</dbReference>
<dbReference type="SUPFAM" id="SSF47384">
    <property type="entry name" value="Homodimeric domain of signal transducing histidine kinase"/>
    <property type="match status" value="1"/>
</dbReference>
<dbReference type="SMART" id="SM00448">
    <property type="entry name" value="REC"/>
    <property type="match status" value="2"/>
</dbReference>
<accession>A0A3L9ZXX5</accession>
<dbReference type="InterPro" id="IPR001789">
    <property type="entry name" value="Sig_transdc_resp-reg_receiver"/>
</dbReference>
<dbReference type="GO" id="GO:0005886">
    <property type="term" value="C:plasma membrane"/>
    <property type="evidence" value="ECO:0007669"/>
    <property type="project" value="UniProtKB-SubCell"/>
</dbReference>
<keyword evidence="12" id="KW-0902">Two-component regulatory system</keyword>
<comment type="subcellular location">
    <subcellularLocation>
        <location evidence="2">Cell membrane</location>
        <topology evidence="2">Multi-pass membrane protein</topology>
    </subcellularLocation>
</comment>
<keyword evidence="7 16" id="KW-0812">Transmembrane</keyword>
<evidence type="ECO:0000256" key="10">
    <source>
        <dbReference type="ARBA" id="ARBA00022840"/>
    </source>
</evidence>
<comment type="caution">
    <text evidence="19">The sequence shown here is derived from an EMBL/GenBank/DDBJ whole genome shotgun (WGS) entry which is preliminary data.</text>
</comment>
<dbReference type="InterPro" id="IPR004358">
    <property type="entry name" value="Sig_transdc_His_kin-like_C"/>
</dbReference>
<evidence type="ECO:0000256" key="11">
    <source>
        <dbReference type="ARBA" id="ARBA00022989"/>
    </source>
</evidence>
<evidence type="ECO:0000256" key="16">
    <source>
        <dbReference type="SAM" id="Phobius"/>
    </source>
</evidence>
<keyword evidence="13 16" id="KW-0472">Membrane</keyword>
<name>A0A3L9ZXX5_9FLAO</name>
<evidence type="ECO:0000259" key="18">
    <source>
        <dbReference type="PROSITE" id="PS50110"/>
    </source>
</evidence>
<dbReference type="Proteomes" id="UP000280368">
    <property type="component" value="Unassembled WGS sequence"/>
</dbReference>
<comment type="catalytic activity">
    <reaction evidence="1">
        <text>ATP + protein L-histidine = ADP + protein N-phospho-L-histidine.</text>
        <dbReference type="EC" id="2.7.13.3"/>
    </reaction>
</comment>
<evidence type="ECO:0000256" key="6">
    <source>
        <dbReference type="ARBA" id="ARBA00022679"/>
    </source>
</evidence>
<feature type="transmembrane region" description="Helical" evidence="16">
    <location>
        <begin position="122"/>
        <end position="142"/>
    </location>
</feature>
<keyword evidence="5 14" id="KW-0597">Phosphoprotein</keyword>
<dbReference type="InterPro" id="IPR011006">
    <property type="entry name" value="CheY-like_superfamily"/>
</dbReference>
<evidence type="ECO:0000313" key="20">
    <source>
        <dbReference type="Proteomes" id="UP000280368"/>
    </source>
</evidence>
<gene>
    <name evidence="19" type="ORF">BC961_3062</name>
</gene>
<dbReference type="EMBL" id="REFH01000014">
    <property type="protein sequence ID" value="RMA71672.1"/>
    <property type="molecule type" value="Genomic_DNA"/>
</dbReference>
<evidence type="ECO:0000256" key="3">
    <source>
        <dbReference type="ARBA" id="ARBA00012438"/>
    </source>
</evidence>
<proteinExistence type="predicted"/>
<protein>
    <recommendedName>
        <fullName evidence="3">histidine kinase</fullName>
        <ecNumber evidence="3">2.7.13.3</ecNumber>
    </recommendedName>
</protein>
<reference evidence="19 20" key="1">
    <citation type="submission" date="2018-10" db="EMBL/GenBank/DDBJ databases">
        <title>Genomic Encyclopedia of Archaeal and Bacterial Type Strains, Phase II (KMG-II): from individual species to whole genera.</title>
        <authorList>
            <person name="Goeker M."/>
        </authorList>
    </citation>
    <scope>NUCLEOTIDE SEQUENCE [LARGE SCALE GENOMIC DNA]</scope>
    <source>
        <strain evidence="19 20">DSM 19727</strain>
    </source>
</reference>
<dbReference type="RefSeq" id="WP_170151332.1">
    <property type="nucleotide sequence ID" value="NZ_CBCSGA010000016.1"/>
</dbReference>
<evidence type="ECO:0000313" key="19">
    <source>
        <dbReference type="EMBL" id="RMA71672.1"/>
    </source>
</evidence>
<dbReference type="GO" id="GO:0000155">
    <property type="term" value="F:phosphorelay sensor kinase activity"/>
    <property type="evidence" value="ECO:0007669"/>
    <property type="project" value="InterPro"/>
</dbReference>
<dbReference type="Gene3D" id="3.40.50.2300">
    <property type="match status" value="2"/>
</dbReference>
<sequence length="775" mass="87618">MIRPHKPSLKNFELKKKIIAVMITSVLTALLISGAFAVLGFYYLALTVLFFCIGMSINVVLFKRGIVRDPGLITTIISCITITLGVLLQGLGPGGLMYFFVFYLAFGFIVDTSKPYKKKLRLYYSISTICFVLCALFVPIQSKYEIMSADDAKMLFLVNSFSTLILALIFSYRGISFSRNNVKAIMEQKATVEELNENLIINSDTLRKQSEILENANKRLQIQAEELQIQSEQLNVKSEQLRIKSEAILDVNKELRLQRERADDANNAKGIFLATMSHEIRTPMNGIIGMSNLLSETNLNEEQSEYVQIINTSGDALLSVINDILDYSKIESGKLELEHYDFDLKKGIEDVLDLFAIQAFERNLHLIYDIDSEISKFIKIDGLRLRQVLVNLVGNAVKFTHDGVIAIKVTIGNTLENQQTLLFEITDSGIGIEEKDIKNLFSPFHQLDSSTTRKYGGSGLGLPISKSLIKLLGGKIKVESKINFGSKFSFNVLTRFNTNLKNSEYSNYVMPKKVLIINDNEVVGSTLKKWLERLNVKSEVIKSNTEDLFELIKNSSNDVVLIDQEIIIADKNYFLKSYRELDSKIPLLVSAYPQTNFSLEEISTFAAVIAKPIKQDRLYNLLYSIMENKKLAPNQFLPSYTTDFAVKYPLKILLVEDNLINQKLATKVLSKLGYTPGVAHNGRVAIEMYKDEDYDLILMDVLMPEMDGLEATKFIRSSELKQPYIVALTANAMPEDKQECLNAGMNDYLSKPFKVQDLIKILRNTTIRDSTIHDK</sequence>
<dbReference type="PANTHER" id="PTHR45339:SF1">
    <property type="entry name" value="HYBRID SIGNAL TRANSDUCTION HISTIDINE KINASE J"/>
    <property type="match status" value="1"/>
</dbReference>
<dbReference type="SMART" id="SM00388">
    <property type="entry name" value="HisKA"/>
    <property type="match status" value="1"/>
</dbReference>
<feature type="coiled-coil region" evidence="15">
    <location>
        <begin position="203"/>
        <end position="268"/>
    </location>
</feature>
<evidence type="ECO:0000256" key="9">
    <source>
        <dbReference type="ARBA" id="ARBA00022777"/>
    </source>
</evidence>
<dbReference type="EC" id="2.7.13.3" evidence="3"/>
<dbReference type="CDD" id="cd16922">
    <property type="entry name" value="HATPase_EvgS-ArcB-TorS-like"/>
    <property type="match status" value="1"/>
</dbReference>
<dbReference type="SUPFAM" id="SSF55874">
    <property type="entry name" value="ATPase domain of HSP90 chaperone/DNA topoisomerase II/histidine kinase"/>
    <property type="match status" value="1"/>
</dbReference>
<dbReference type="InterPro" id="IPR036890">
    <property type="entry name" value="HATPase_C_sf"/>
</dbReference>
<keyword evidence="11 16" id="KW-1133">Transmembrane helix</keyword>
<evidence type="ECO:0000256" key="7">
    <source>
        <dbReference type="ARBA" id="ARBA00022692"/>
    </source>
</evidence>
<evidence type="ECO:0000256" key="2">
    <source>
        <dbReference type="ARBA" id="ARBA00004651"/>
    </source>
</evidence>
<keyword evidence="9 19" id="KW-0418">Kinase</keyword>
<feature type="domain" description="Response regulatory" evidence="18">
    <location>
        <begin position="651"/>
        <end position="766"/>
    </location>
</feature>
<evidence type="ECO:0000256" key="4">
    <source>
        <dbReference type="ARBA" id="ARBA00022475"/>
    </source>
</evidence>
<evidence type="ECO:0000256" key="12">
    <source>
        <dbReference type="ARBA" id="ARBA00023012"/>
    </source>
</evidence>
<feature type="transmembrane region" description="Helical" evidence="16">
    <location>
        <begin position="94"/>
        <end position="110"/>
    </location>
</feature>
<dbReference type="SUPFAM" id="SSF52172">
    <property type="entry name" value="CheY-like"/>
    <property type="match status" value="2"/>
</dbReference>
<dbReference type="Pfam" id="PF00072">
    <property type="entry name" value="Response_reg"/>
    <property type="match status" value="1"/>
</dbReference>
<keyword evidence="4" id="KW-1003">Cell membrane</keyword>
<dbReference type="AlphaFoldDB" id="A0A3L9ZXX5"/>
<feature type="domain" description="Response regulatory" evidence="18">
    <location>
        <begin position="513"/>
        <end position="626"/>
    </location>
</feature>
<keyword evidence="20" id="KW-1185">Reference proteome</keyword>
<dbReference type="PRINTS" id="PR00344">
    <property type="entry name" value="BCTRLSENSOR"/>
</dbReference>
<dbReference type="PROSITE" id="PS50110">
    <property type="entry name" value="RESPONSE_REGULATORY"/>
    <property type="match status" value="2"/>
</dbReference>
<evidence type="ECO:0000259" key="17">
    <source>
        <dbReference type="PROSITE" id="PS50109"/>
    </source>
</evidence>
<feature type="modified residue" description="4-aspartylphosphate" evidence="14">
    <location>
        <position position="563"/>
    </location>
</feature>
<dbReference type="Gene3D" id="3.30.565.10">
    <property type="entry name" value="Histidine kinase-like ATPase, C-terminal domain"/>
    <property type="match status" value="1"/>
</dbReference>
<dbReference type="FunFam" id="3.30.565.10:FF:000010">
    <property type="entry name" value="Sensor histidine kinase RcsC"/>
    <property type="match status" value="1"/>
</dbReference>
<feature type="transmembrane region" description="Helical" evidence="16">
    <location>
        <begin position="154"/>
        <end position="175"/>
    </location>
</feature>
<evidence type="ECO:0000256" key="13">
    <source>
        <dbReference type="ARBA" id="ARBA00023136"/>
    </source>
</evidence>
<keyword evidence="15" id="KW-0175">Coiled coil</keyword>